<accession>A0A640KKX6</accession>
<dbReference type="AlphaFoldDB" id="A0A640KKX6"/>
<proteinExistence type="predicted"/>
<feature type="region of interest" description="Disordered" evidence="1">
    <location>
        <begin position="19"/>
        <end position="81"/>
    </location>
</feature>
<feature type="compositionally biased region" description="Basic and acidic residues" evidence="1">
    <location>
        <begin position="19"/>
        <end position="30"/>
    </location>
</feature>
<evidence type="ECO:0000313" key="3">
    <source>
        <dbReference type="EMBL" id="GET88089.1"/>
    </source>
</evidence>
<keyword evidence="4" id="KW-1185">Reference proteome</keyword>
<comment type="caution">
    <text evidence="3">The sequence shown here is derived from an EMBL/GenBank/DDBJ whole genome shotgun (WGS) entry which is preliminary data.</text>
</comment>
<dbReference type="VEuPathDB" id="TriTrypDB:LtaPh_2003100"/>
<dbReference type="InterPro" id="IPR058820">
    <property type="entry name" value="LRR_16"/>
</dbReference>
<gene>
    <name evidence="3" type="ORF">LtaPh_2003100</name>
</gene>
<feature type="domain" description="Leucine-rich" evidence="2">
    <location>
        <begin position="135"/>
        <end position="402"/>
    </location>
</feature>
<organism evidence="3 4">
    <name type="scientific">Leishmania tarentolae</name>
    <name type="common">Sauroleishmania tarentolae</name>
    <dbReference type="NCBI Taxonomy" id="5689"/>
    <lineage>
        <taxon>Eukaryota</taxon>
        <taxon>Discoba</taxon>
        <taxon>Euglenozoa</taxon>
        <taxon>Kinetoplastea</taxon>
        <taxon>Metakinetoplastina</taxon>
        <taxon>Trypanosomatida</taxon>
        <taxon>Trypanosomatidae</taxon>
        <taxon>Leishmaniinae</taxon>
        <taxon>Leishmania</taxon>
        <taxon>lizard Leishmania</taxon>
    </lineage>
</organism>
<protein>
    <recommendedName>
        <fullName evidence="2">Leucine-rich domain-containing protein</fullName>
    </recommendedName>
</protein>
<dbReference type="Proteomes" id="UP000419144">
    <property type="component" value="Unassembled WGS sequence"/>
</dbReference>
<evidence type="ECO:0000256" key="1">
    <source>
        <dbReference type="SAM" id="MobiDB-lite"/>
    </source>
</evidence>
<name>A0A640KKX6_LEITA</name>
<evidence type="ECO:0000259" key="2">
    <source>
        <dbReference type="Pfam" id="PF26020"/>
    </source>
</evidence>
<dbReference type="Gene3D" id="3.80.10.10">
    <property type="entry name" value="Ribonuclease Inhibitor"/>
    <property type="match status" value="1"/>
</dbReference>
<dbReference type="InterPro" id="IPR032675">
    <property type="entry name" value="LRR_dom_sf"/>
</dbReference>
<dbReference type="OrthoDB" id="272279at2759"/>
<sequence>MGCDASCLSCKKRADERKRDAYSVRSDSKASRGASATTFQRASSEDSLDIPIPEGDENLWQRSAGNSARGSAGKGGRTCSTQMYSDEEDANLTCLAELRTIMDNMDLSSISTSSSAPQLFHMSPTERAEVEAGTWAWWHEELRNKRVTKDGYHRVQLQDVKTRLAIQHEDNPSTVELDFSSCYMEPTAPYVLGRLFASFQLKELRWITSLRLDGNYFTDDGFGTMLATMSAANEKQTILPLLRQLYLNNMNFDQHSVAGLFAYLFPVDRNTMNGISSKKALSIAGSPALEPSAAYMTVRRRSPKVPLFPSLTVLSLSDNPGVGPEGLLQILRSLLAAHYESHAISVLDLSRCGLDRETAKYFHEYFEKLSRAMKTGFYPVVPRRFVLIGNQHGIANVNKIYSPQKTGVQIVL</sequence>
<evidence type="ECO:0000313" key="4">
    <source>
        <dbReference type="Proteomes" id="UP000419144"/>
    </source>
</evidence>
<reference evidence="3" key="1">
    <citation type="submission" date="2019-11" db="EMBL/GenBank/DDBJ databases">
        <title>Leishmania tarentolae CDS.</title>
        <authorList>
            <person name="Goto Y."/>
            <person name="Yamagishi J."/>
        </authorList>
    </citation>
    <scope>NUCLEOTIDE SEQUENCE [LARGE SCALE GENOMIC DNA]</scope>
    <source>
        <strain evidence="3">Parrot Tar II</strain>
    </source>
</reference>
<dbReference type="Pfam" id="PF26020">
    <property type="entry name" value="LRR_16"/>
    <property type="match status" value="1"/>
</dbReference>
<dbReference type="SUPFAM" id="SSF52047">
    <property type="entry name" value="RNI-like"/>
    <property type="match status" value="1"/>
</dbReference>
<dbReference type="EMBL" id="BLBS01000025">
    <property type="protein sequence ID" value="GET88089.1"/>
    <property type="molecule type" value="Genomic_DNA"/>
</dbReference>
<feature type="compositionally biased region" description="Polar residues" evidence="1">
    <location>
        <begin position="60"/>
        <end position="69"/>
    </location>
</feature>